<comment type="similarity">
    <text evidence="2">Belongs to the dermatopontin family.</text>
</comment>
<evidence type="ECO:0000256" key="5">
    <source>
        <dbReference type="SAM" id="SignalP"/>
    </source>
</evidence>
<dbReference type="Proteomes" id="UP000694888">
    <property type="component" value="Unplaced"/>
</dbReference>
<accession>A0ABM0JRF5</accession>
<evidence type="ECO:0000256" key="2">
    <source>
        <dbReference type="ARBA" id="ARBA00008712"/>
    </source>
</evidence>
<keyword evidence="3" id="KW-0964">Secreted</keyword>
<gene>
    <name evidence="7" type="primary">LOC101846819</name>
</gene>
<dbReference type="RefSeq" id="XP_005099798.1">
    <property type="nucleotide sequence ID" value="XM_005099741.3"/>
</dbReference>
<keyword evidence="6" id="KW-1185">Reference proteome</keyword>
<evidence type="ECO:0000313" key="6">
    <source>
        <dbReference type="Proteomes" id="UP000694888"/>
    </source>
</evidence>
<evidence type="ECO:0000256" key="1">
    <source>
        <dbReference type="ARBA" id="ARBA00004613"/>
    </source>
</evidence>
<dbReference type="PANTHER" id="PTHR15040:SF1">
    <property type="entry name" value="DERMATOPONTIN-LIKE ISOFORM X1"/>
    <property type="match status" value="1"/>
</dbReference>
<name>A0ABM0JRF5_APLCA</name>
<protein>
    <submittedName>
        <fullName evidence="7">Hemagglutinin/amebocyte aggregation factor</fullName>
    </submittedName>
</protein>
<reference evidence="7" key="1">
    <citation type="submission" date="2025-08" db="UniProtKB">
        <authorList>
            <consortium name="RefSeq"/>
        </authorList>
    </citation>
    <scope>IDENTIFICATION</scope>
</reference>
<sequence length="184" mass="21075">MMLIFLILSVFGTHHLALAAYATSYDQAFSFTCDVGKYLQTIESIHSNYHEDRVFNFGCESLKDTHAEETMKDCVWGPYANDMDGILEFQCPGDKIISGLSSYHDNHYEDRRYKFYCCNPGNLVPYDCKFTSFINSYDNLLTYRVPDRSVIRGVNSVHDNSHEDRIFKFDICKLGALADEPTVG</sequence>
<dbReference type="InterPro" id="IPR026645">
    <property type="entry name" value="Dermatopontin"/>
</dbReference>
<dbReference type="Pfam" id="PF14704">
    <property type="entry name" value="DERM"/>
    <property type="match status" value="1"/>
</dbReference>
<evidence type="ECO:0000313" key="7">
    <source>
        <dbReference type="RefSeq" id="XP_005099798.1"/>
    </source>
</evidence>
<feature type="chain" id="PRO_5047082008" evidence="5">
    <location>
        <begin position="20"/>
        <end position="184"/>
    </location>
</feature>
<keyword evidence="5" id="KW-0732">Signal</keyword>
<organism evidence="6 7">
    <name type="scientific">Aplysia californica</name>
    <name type="common">California sea hare</name>
    <dbReference type="NCBI Taxonomy" id="6500"/>
    <lineage>
        <taxon>Eukaryota</taxon>
        <taxon>Metazoa</taxon>
        <taxon>Spiralia</taxon>
        <taxon>Lophotrochozoa</taxon>
        <taxon>Mollusca</taxon>
        <taxon>Gastropoda</taxon>
        <taxon>Heterobranchia</taxon>
        <taxon>Euthyneura</taxon>
        <taxon>Tectipleura</taxon>
        <taxon>Aplysiida</taxon>
        <taxon>Aplysioidea</taxon>
        <taxon>Aplysiidae</taxon>
        <taxon>Aplysia</taxon>
    </lineage>
</organism>
<dbReference type="GeneID" id="101846819"/>
<evidence type="ECO:0000256" key="3">
    <source>
        <dbReference type="ARBA" id="ARBA00022525"/>
    </source>
</evidence>
<evidence type="ECO:0000256" key="4">
    <source>
        <dbReference type="ARBA" id="ARBA00023157"/>
    </source>
</evidence>
<comment type="subcellular location">
    <subcellularLocation>
        <location evidence="1">Secreted</location>
    </subcellularLocation>
</comment>
<feature type="signal peptide" evidence="5">
    <location>
        <begin position="1"/>
        <end position="19"/>
    </location>
</feature>
<keyword evidence="4" id="KW-1015">Disulfide bond</keyword>
<dbReference type="PANTHER" id="PTHR15040">
    <property type="entry name" value="DERMATOPONTIN-RELATED"/>
    <property type="match status" value="1"/>
</dbReference>
<proteinExistence type="inferred from homology"/>